<keyword evidence="2" id="KW-1185">Reference proteome</keyword>
<accession>A0A3P7LZL8</accession>
<dbReference type="Proteomes" id="UP000281553">
    <property type="component" value="Unassembled WGS sequence"/>
</dbReference>
<name>A0A3P7LZL8_DIBLA</name>
<proteinExistence type="predicted"/>
<dbReference type="AlphaFoldDB" id="A0A3P7LZL8"/>
<protein>
    <submittedName>
        <fullName evidence="1">Uncharacterized protein</fullName>
    </submittedName>
</protein>
<evidence type="ECO:0000313" key="1">
    <source>
        <dbReference type="EMBL" id="VDN16513.1"/>
    </source>
</evidence>
<dbReference type="OrthoDB" id="66599at2759"/>
<sequence length="114" mass="12887">MYLPPCQCRTASGFEITRFAVRDLAEALMVALYRAEDRDLVRRLLPPNDQEAQRQPLYRRLFAKFDRLDGYQPSAAAKPATTAANQKPDIDVDTAARAAVIALRMLAHARREMP</sequence>
<evidence type="ECO:0000313" key="2">
    <source>
        <dbReference type="Proteomes" id="UP000281553"/>
    </source>
</evidence>
<reference evidence="1 2" key="1">
    <citation type="submission" date="2018-11" db="EMBL/GenBank/DDBJ databases">
        <authorList>
            <consortium name="Pathogen Informatics"/>
        </authorList>
    </citation>
    <scope>NUCLEOTIDE SEQUENCE [LARGE SCALE GENOMIC DNA]</scope>
</reference>
<organism evidence="1 2">
    <name type="scientific">Dibothriocephalus latus</name>
    <name type="common">Fish tapeworm</name>
    <name type="synonym">Diphyllobothrium latum</name>
    <dbReference type="NCBI Taxonomy" id="60516"/>
    <lineage>
        <taxon>Eukaryota</taxon>
        <taxon>Metazoa</taxon>
        <taxon>Spiralia</taxon>
        <taxon>Lophotrochozoa</taxon>
        <taxon>Platyhelminthes</taxon>
        <taxon>Cestoda</taxon>
        <taxon>Eucestoda</taxon>
        <taxon>Diphyllobothriidea</taxon>
        <taxon>Diphyllobothriidae</taxon>
        <taxon>Dibothriocephalus</taxon>
    </lineage>
</organism>
<dbReference type="EMBL" id="UYRU01066098">
    <property type="protein sequence ID" value="VDN16513.1"/>
    <property type="molecule type" value="Genomic_DNA"/>
</dbReference>
<gene>
    <name evidence="1" type="ORF">DILT_LOCUS12344</name>
</gene>